<dbReference type="Proteomes" id="UP001159405">
    <property type="component" value="Unassembled WGS sequence"/>
</dbReference>
<dbReference type="InterPro" id="IPR003593">
    <property type="entry name" value="AAA+_ATPase"/>
</dbReference>
<dbReference type="Gene3D" id="1.25.40.10">
    <property type="entry name" value="Tetratricopeptide repeat domain"/>
    <property type="match status" value="1"/>
</dbReference>
<keyword evidence="3" id="KW-0732">Signal</keyword>
<dbReference type="Pfam" id="PF00931">
    <property type="entry name" value="NB-ARC"/>
    <property type="match status" value="1"/>
</dbReference>
<feature type="domain" description="AAA+ ATPase" evidence="4">
    <location>
        <begin position="53"/>
        <end position="191"/>
    </location>
</feature>
<feature type="region of interest" description="Disordered" evidence="2">
    <location>
        <begin position="2308"/>
        <end position="2376"/>
    </location>
</feature>
<dbReference type="InterPro" id="IPR032171">
    <property type="entry name" value="COR-A"/>
</dbReference>
<feature type="compositionally biased region" description="Basic and acidic residues" evidence="2">
    <location>
        <begin position="841"/>
        <end position="879"/>
    </location>
</feature>
<protein>
    <recommendedName>
        <fullName evidence="4">AAA+ ATPase domain-containing protein</fullName>
    </recommendedName>
</protein>
<feature type="chain" id="PRO_5045901503" description="AAA+ ATPase domain-containing protein" evidence="3">
    <location>
        <begin position="23"/>
        <end position="2769"/>
    </location>
</feature>
<feature type="compositionally biased region" description="Polar residues" evidence="2">
    <location>
        <begin position="2308"/>
        <end position="2325"/>
    </location>
</feature>
<sequence>MIQNIFLFFFLGQLTSPRFYNAGPTLPYKDTHFIGREAVVQKIVQKLTQDSNPSRVIIIVGIPGIGKTEVAIHVGHLLQEEHNKPVIFIQQQQNLSDVCSEIIRQINPLAPKISDSHDMVFIAKRRLLEVTESKVIVLDATEDTQHQGQEFDDFLRYVEVYTPEVQLIITTQEDVGHRSLDTLKVRLDRLDSESSAKLLQNLVPNCEEQYIKELGNLCGGIPLVLINCARLLEDFFSPKTLVAQLKEYPVPLLNTNAEDVYNALRQFLSNMSENIKANLVRLSVFPSAFSVKDMKDLFGNVLEPVAVKNTMIRRSLLRRIDNEKLVLHPLVREFLKAERRLLNMDDVGKKAQQKFNQHYLELLETSSKQFISKGWSQNAISTFRTEKANILEMFKNFRQEGVDKRETDSFIDVANSSKVFDFLVKVLYPASELLSLYEACLHFAEASNDTRRLADSLTALGVISLYYGTRRTVSYDTIEKLQHAFEIRKNLPKELQYCETHARTISKLGLCYALQGEVGKGLKLIQEAIDLRKELGVRLYVAAGYCDLGTPRSSFEEHNILLQLIERAPPQLNLACFNRKSISAAALSKNTMIYCINNRKGADLKYESHMRRRKINTSHSSFLSESTAFPSNKATLNNFCPSRSMEEDFFTESQLLISGSPVQKSKCRTCAERCHSPFKLIKSQFKRVSLDQNMCFLCFCLGFNNSMKIFLSPKDKLKKKTIKDDEDIIKDKRNNNEDLIPAFVRARGEKALAAYHRALETGGSTYDKRVKVLLVGQDRVGKTSLGKALRGEPFDEAELSTDGVQMIPAVKNAGTGAWRNPASLEHTTVFDHKVAAKTAEDLLSKRSEQPAKKQPRTADEGKFQLRQQEEVPSEVKENQAQKSRKLTPSAIKVFFFVSEDQDLENQAKPSGVPDEIAIIVEQQLEKNEADTDEKNWPIIWDFAGQDIYRAIHPIFMSSDDIYLLAFDLTKKLSEKAECRVNIGHKELTATARDSEDTNLDHLFRWMDLIHSLKNFQRDGLSYPPVILVGTHADRVDDPRKAIESVVDKKCLKVFDEYTYLLHIADYRPIDNTKSGKSTDQEEIIELRKKILELADKMPHTKKKIPLQWHRVEKEICQPDWQHEKYLLLESFREKIVSRYCTFEDEDDFDELVDFLHDRGTIVYHKYEHDKKKGLIVLNPQWLINVLCEIIKVQPDDKELVWIRKDREKLAEEGVLRERLIDHTCSKEKVGLIKDSLISLMDKFNLICKWPEKAEETNTEESQILVPCMLNTFYKEKKELGNAAPIYVTFQTKYVPYGLFSRLVVLFVKSPQFKQMYRLCANEARIPLDNESYVLQLLCYKAVIKLQIFADHGGTPPQKLYDDVLSQLNEFLEKLRKECHWLRSMSGKLCARCTVCMGNETKPCARHNESSCRHRDCGHYIPLGGEYFCSNSGLMLEIEPLVPWIRANEHVSKKLNVSSAHLKSHDESWSLQVTESLKTTSNPPEVTVTLLRNEDLPGKSVLLEKRQLPIDILLLTVKEWEFLACISCFNRDFSRSYCKELGQDVYLGEIGNDDMMLKIAVAKCYTGSTVPQGSCVAVMKAFEVLKPKAVFIVGCCGGLDPAKVKLGDVVVSVKLITYSSSKVTDKGITERGVRVPLKANISKLMPSAADGWKAPLKSVYAAAQELDIPWTIIKGVSNYADGGLFEPNPWKEFASLMAASLTAHVLSNPIAFKDWPHYQSTENALAPPNSTEGIAYKPDYLLSMGEVSEVRLTAKLVVLKLLSYCVWANKSRRRLWNRSNILRIGCALSVGGSVGHRRQLKATDQFMSHFYESLVKGETVQFRHYVIGHKLPSICPDYAWVGERISLERERYMQVYSSVFLPLVGNLVKKLSYSLPLFVQSLRLLNSHPKHVIYEQKEDHTKSMVESLTCLGYDRYKYVSRNNSRETRFSSGTQVRHCRIEISLRVLKNISRVSPPFELFCDEFKVTKCCTKKFFSRFASVTEIIKYVEKLLPFACLVFSRALCQTVYKFQAINFFFSFFFIVFPIVTESLKTTSNPPEVTVTLLRNEDLPGKSVLLDKRQLPIDILLLTVKDWEFLACISCFNRDFSRSYCKELGQDVYLGKIGNDDMMLKIALVNCYPGSTVPQGSCFAVMKAVEVLKPKAVFIVGCCGGVDPAKFKLGDVVVSVKLIRYSSPKVTDKGITERGVRVPLKINFSKLMLTATHDLIPAFVLARGDKALAAYRRAIETGGSTYDKRVKVLLVGQDRVGKTSLGKALRGEPFDKAELSTDGVQMIPAVKNAGTGAWRNPASLEHTTVFDHKVAAETAKNFFSTHSEQPATKQPTETSNKSEPKKPIGGPSNQSVQLSIEDGDLIPSTTNEESPPVDQEEEASRQTHHFPRGEEVMPDHVALLLEENLARNELDPEEKIWPVIWDFAGQDIYRAIHPIFMSSEDLYLLAFDLTKKLSEKAVCRVNVGHREHAVTARDDEDTNLDHLLRWMDLIHSLKKGNQKEIENFSHPPVILVGTHADCIDNPSEAMKLVKQTCLRVFCKHSYLPHIRDCLSIDNKNAGKLFNQKDIEKFREAILKVADEMPHTKKPIPLQWHRVEKEISQPKWQRRKFLFKESFRKDIVSRYCAFKNEDYFEELVHFLHSRGTIVYHEHEYDEEKIGLVILDPQWLIKIFCKIINVNPQEKEPMDVEADRTELEEKGILSKKLIDHTCRSESLSPIKDHLISLMDKFNLICRQKTGESQFLVPCMLRTTTNEEGENETGSSVPIYLRFQTEYVPNGLFS</sequence>
<feature type="region of interest" description="Disordered" evidence="2">
    <location>
        <begin position="841"/>
        <end position="883"/>
    </location>
</feature>
<dbReference type="Gene3D" id="3.40.50.1580">
    <property type="entry name" value="Nucleoside phosphorylase domain"/>
    <property type="match status" value="2"/>
</dbReference>
<dbReference type="Pfam" id="PF16095">
    <property type="entry name" value="COR-A"/>
    <property type="match status" value="2"/>
</dbReference>
<dbReference type="InterPro" id="IPR027417">
    <property type="entry name" value="P-loop_NTPase"/>
</dbReference>
<keyword evidence="1" id="KW-0677">Repeat</keyword>
<dbReference type="SMART" id="SM00382">
    <property type="entry name" value="AAA"/>
    <property type="match status" value="1"/>
</dbReference>
<dbReference type="InterPro" id="IPR002182">
    <property type="entry name" value="NB-ARC"/>
</dbReference>
<evidence type="ECO:0000256" key="2">
    <source>
        <dbReference type="SAM" id="MobiDB-lite"/>
    </source>
</evidence>
<dbReference type="Gene3D" id="1.10.10.10">
    <property type="entry name" value="Winged helix-like DNA-binding domain superfamily/Winged helix DNA-binding domain"/>
    <property type="match status" value="2"/>
</dbReference>
<keyword evidence="6" id="KW-1185">Reference proteome</keyword>
<dbReference type="PANTHER" id="PTHR47679:SF2">
    <property type="entry name" value="C-TERMINAL OF ROC (COR) DOMAIN-CONTAINING PROTEIN"/>
    <property type="match status" value="1"/>
</dbReference>
<proteinExistence type="predicted"/>
<dbReference type="EMBL" id="CALNXK010000018">
    <property type="protein sequence ID" value="CAH3105875.1"/>
    <property type="molecule type" value="Genomic_DNA"/>
</dbReference>
<evidence type="ECO:0000256" key="3">
    <source>
        <dbReference type="SAM" id="SignalP"/>
    </source>
</evidence>
<feature type="signal peptide" evidence="3">
    <location>
        <begin position="1"/>
        <end position="22"/>
    </location>
</feature>
<evidence type="ECO:0000256" key="1">
    <source>
        <dbReference type="ARBA" id="ARBA00022737"/>
    </source>
</evidence>
<dbReference type="InterPro" id="IPR036388">
    <property type="entry name" value="WH-like_DNA-bd_sf"/>
</dbReference>
<dbReference type="Gene3D" id="3.40.50.300">
    <property type="entry name" value="P-loop containing nucleotide triphosphate hydrolases"/>
    <property type="match status" value="3"/>
</dbReference>
<dbReference type="InterPro" id="IPR011990">
    <property type="entry name" value="TPR-like_helical_dom_sf"/>
</dbReference>
<name>A0ABN8NI85_9CNID</name>
<evidence type="ECO:0000313" key="6">
    <source>
        <dbReference type="Proteomes" id="UP001159405"/>
    </source>
</evidence>
<accession>A0ABN8NI85</accession>
<reference evidence="5 6" key="1">
    <citation type="submission" date="2022-05" db="EMBL/GenBank/DDBJ databases">
        <authorList>
            <consortium name="Genoscope - CEA"/>
            <person name="William W."/>
        </authorList>
    </citation>
    <scope>NUCLEOTIDE SEQUENCE [LARGE SCALE GENOMIC DNA]</scope>
</reference>
<dbReference type="SUPFAM" id="SSF52540">
    <property type="entry name" value="P-loop containing nucleoside triphosphate hydrolases"/>
    <property type="match status" value="3"/>
</dbReference>
<dbReference type="InterPro" id="IPR035994">
    <property type="entry name" value="Nucleoside_phosphorylase_sf"/>
</dbReference>
<dbReference type="Pfam" id="PF08477">
    <property type="entry name" value="Roc"/>
    <property type="match status" value="1"/>
</dbReference>
<dbReference type="SUPFAM" id="SSF53167">
    <property type="entry name" value="Purine and uridine phosphorylases"/>
    <property type="match status" value="2"/>
</dbReference>
<comment type="caution">
    <text evidence="5">The sequence shown here is derived from an EMBL/GenBank/DDBJ whole genome shotgun (WGS) entry which is preliminary data.</text>
</comment>
<evidence type="ECO:0000259" key="4">
    <source>
        <dbReference type="SMART" id="SM00382"/>
    </source>
</evidence>
<gene>
    <name evidence="5" type="ORF">PLOB_00013892</name>
</gene>
<organism evidence="5 6">
    <name type="scientific">Porites lobata</name>
    <dbReference type="NCBI Taxonomy" id="104759"/>
    <lineage>
        <taxon>Eukaryota</taxon>
        <taxon>Metazoa</taxon>
        <taxon>Cnidaria</taxon>
        <taxon>Anthozoa</taxon>
        <taxon>Hexacorallia</taxon>
        <taxon>Scleractinia</taxon>
        <taxon>Fungiina</taxon>
        <taxon>Poritidae</taxon>
        <taxon>Porites</taxon>
    </lineage>
</organism>
<dbReference type="PANTHER" id="PTHR47679">
    <property type="entry name" value="PROTEIN TORNADO 1"/>
    <property type="match status" value="1"/>
</dbReference>
<evidence type="ECO:0000313" key="5">
    <source>
        <dbReference type="EMBL" id="CAH3105875.1"/>
    </source>
</evidence>